<evidence type="ECO:0000256" key="2">
    <source>
        <dbReference type="SAM" id="Phobius"/>
    </source>
</evidence>
<reference evidence="4" key="1">
    <citation type="submission" date="2020-07" db="EMBL/GenBank/DDBJ databases">
        <title>Genome sequence and genetic diversity analysis of an under-domesticated orphan crop, white fonio (Digitaria exilis).</title>
        <authorList>
            <person name="Bennetzen J.L."/>
            <person name="Chen S."/>
            <person name="Ma X."/>
            <person name="Wang X."/>
            <person name="Yssel A.E.J."/>
            <person name="Chaluvadi S.R."/>
            <person name="Johnson M."/>
            <person name="Gangashetty P."/>
            <person name="Hamidou F."/>
            <person name="Sanogo M.D."/>
            <person name="Zwaenepoel A."/>
            <person name="Wallace J."/>
            <person name="Van De Peer Y."/>
            <person name="Van Deynze A."/>
        </authorList>
    </citation>
    <scope>NUCLEOTIDE SEQUENCE</scope>
    <source>
        <tissue evidence="4">Leaves</tissue>
    </source>
</reference>
<protein>
    <submittedName>
        <fullName evidence="4">Uncharacterized protein</fullName>
    </submittedName>
</protein>
<proteinExistence type="predicted"/>
<dbReference type="Proteomes" id="UP000636709">
    <property type="component" value="Unassembled WGS sequence"/>
</dbReference>
<evidence type="ECO:0000313" key="5">
    <source>
        <dbReference type="Proteomes" id="UP000636709"/>
    </source>
</evidence>
<feature type="signal peptide" evidence="3">
    <location>
        <begin position="1"/>
        <end position="22"/>
    </location>
</feature>
<keyword evidence="2" id="KW-1133">Transmembrane helix</keyword>
<feature type="compositionally biased region" description="Basic residues" evidence="1">
    <location>
        <begin position="190"/>
        <end position="210"/>
    </location>
</feature>
<evidence type="ECO:0000256" key="1">
    <source>
        <dbReference type="SAM" id="MobiDB-lite"/>
    </source>
</evidence>
<name>A0A835C397_9POAL</name>
<organism evidence="4 5">
    <name type="scientific">Digitaria exilis</name>
    <dbReference type="NCBI Taxonomy" id="1010633"/>
    <lineage>
        <taxon>Eukaryota</taxon>
        <taxon>Viridiplantae</taxon>
        <taxon>Streptophyta</taxon>
        <taxon>Embryophyta</taxon>
        <taxon>Tracheophyta</taxon>
        <taxon>Spermatophyta</taxon>
        <taxon>Magnoliopsida</taxon>
        <taxon>Liliopsida</taxon>
        <taxon>Poales</taxon>
        <taxon>Poaceae</taxon>
        <taxon>PACMAD clade</taxon>
        <taxon>Panicoideae</taxon>
        <taxon>Panicodae</taxon>
        <taxon>Paniceae</taxon>
        <taxon>Anthephorinae</taxon>
        <taxon>Digitaria</taxon>
    </lineage>
</organism>
<evidence type="ECO:0000256" key="3">
    <source>
        <dbReference type="SAM" id="SignalP"/>
    </source>
</evidence>
<feature type="region of interest" description="Disordered" evidence="1">
    <location>
        <begin position="183"/>
        <end position="210"/>
    </location>
</feature>
<keyword evidence="3" id="KW-0732">Signal</keyword>
<evidence type="ECO:0000313" key="4">
    <source>
        <dbReference type="EMBL" id="KAF8707272.1"/>
    </source>
</evidence>
<dbReference type="AlphaFoldDB" id="A0A835C397"/>
<feature type="chain" id="PRO_5032732713" evidence="3">
    <location>
        <begin position="23"/>
        <end position="210"/>
    </location>
</feature>
<accession>A0A835C397</accession>
<sequence>MSQLACWLWVVLLTVLISPSGANSAEGTPRTEEGKCRYHLTSLAALSCVLLDADGASRKPSESCCNALLYAIDEVPASDVSGACCLCLYLKEQNGPTGLATAYIACNGKDRDTIAKWSSFPIKSCSAECGQGNSSSLGTEHEDSPSVQAVSTGKVIWVAVVVFIVIGLAVCFWYFRRFKAADSASESRAGRRRSVGSSSAKRKEKKFLSS</sequence>
<dbReference type="EMBL" id="JACEFO010001760">
    <property type="protein sequence ID" value="KAF8707272.1"/>
    <property type="molecule type" value="Genomic_DNA"/>
</dbReference>
<feature type="transmembrane region" description="Helical" evidence="2">
    <location>
        <begin position="155"/>
        <end position="175"/>
    </location>
</feature>
<keyword evidence="2" id="KW-0812">Transmembrane</keyword>
<dbReference type="OrthoDB" id="692088at2759"/>
<keyword evidence="2" id="KW-0472">Membrane</keyword>
<gene>
    <name evidence="4" type="ORF">HU200_030281</name>
</gene>
<comment type="caution">
    <text evidence="4">The sequence shown here is derived from an EMBL/GenBank/DDBJ whole genome shotgun (WGS) entry which is preliminary data.</text>
</comment>
<keyword evidence="5" id="KW-1185">Reference proteome</keyword>